<proteinExistence type="inferred from homology"/>
<dbReference type="KEGG" id="vcr:VC395_A0961"/>
<dbReference type="Proteomes" id="UP000000249">
    <property type="component" value="Chromosome 2"/>
</dbReference>
<dbReference type="AlphaFoldDB" id="A0A0H3AE88"/>
<dbReference type="CDD" id="cd06231">
    <property type="entry name" value="M14_REP34-like"/>
    <property type="match status" value="1"/>
</dbReference>
<evidence type="ECO:0000259" key="2">
    <source>
        <dbReference type="PROSITE" id="PS52035"/>
    </source>
</evidence>
<organism evidence="3 4">
    <name type="scientific">Vibrio cholerae serotype O1 (strain ATCC 39541 / Classical Ogawa 395 / O395)</name>
    <dbReference type="NCBI Taxonomy" id="345073"/>
    <lineage>
        <taxon>Bacteria</taxon>
        <taxon>Pseudomonadati</taxon>
        <taxon>Pseudomonadota</taxon>
        <taxon>Gammaproteobacteria</taxon>
        <taxon>Vibrionales</taxon>
        <taxon>Vibrionaceae</taxon>
        <taxon>Vibrio</taxon>
    </lineage>
</organism>
<comment type="caution">
    <text evidence="1">Lacks conserved residue(s) required for the propagation of feature annotation.</text>
</comment>
<dbReference type="SUPFAM" id="SSF53187">
    <property type="entry name" value="Zn-dependent exopeptidases"/>
    <property type="match status" value="1"/>
</dbReference>
<gene>
    <name evidence="3" type="ordered locus">VC0395_0302</name>
</gene>
<dbReference type="EMBL" id="CP000626">
    <property type="protein sequence ID" value="ABQ18547.1"/>
    <property type="molecule type" value="Genomic_DNA"/>
</dbReference>
<dbReference type="GO" id="GO:0004181">
    <property type="term" value="F:metallocarboxypeptidase activity"/>
    <property type="evidence" value="ECO:0007669"/>
    <property type="project" value="InterPro"/>
</dbReference>
<dbReference type="eggNOG" id="COG3608">
    <property type="taxonomic scope" value="Bacteria"/>
</dbReference>
<evidence type="ECO:0000313" key="3">
    <source>
        <dbReference type="EMBL" id="ABQ18547.1"/>
    </source>
</evidence>
<comment type="similarity">
    <text evidence="1">Belongs to the peptidase M14 family.</text>
</comment>
<feature type="domain" description="Peptidase M14" evidence="2">
    <location>
        <begin position="31"/>
        <end position="312"/>
    </location>
</feature>
<dbReference type="KEGG" id="vco:VC0395_0302"/>
<dbReference type="GO" id="GO:0008270">
    <property type="term" value="F:zinc ion binding"/>
    <property type="evidence" value="ECO:0007669"/>
    <property type="project" value="InterPro"/>
</dbReference>
<dbReference type="OrthoDB" id="5290048at2"/>
<sequence length="312" mass="34213">MMSASSPYPIGTPGQPWQAAERQAWREQRHIQREYQQEVVPKILALNSLFDVSTYGALSYDPTRYPLYVVKSRHWDANKPTVLITGGVHGYETSGVHGALQFLATAAEPYLAHFNLLAALCVSPWGYETINRWNPNAIDPNRSFVQDSPAEEAALLMAMVAEHGLILLHIDLHETTDTDESEFRPALAARDGKAYLEGSIPDGFYTVGDTENPQLAFQQAVIDSVRRVTHIAPADENYEIIGSPVVAEGVILYPMRELGLCGGMTACTYSTTTEVYPDSPKVTAQLCNDAQVAAIIGALDYVLANEQSLLGE</sequence>
<evidence type="ECO:0000313" key="4">
    <source>
        <dbReference type="Proteomes" id="UP000000249"/>
    </source>
</evidence>
<reference evidence="3 4" key="1">
    <citation type="submission" date="2007-03" db="EMBL/GenBank/DDBJ databases">
        <authorList>
            <person name="Heidelberg J."/>
        </authorList>
    </citation>
    <scope>NUCLEOTIDE SEQUENCE [LARGE SCALE GENOMIC DNA]</scope>
    <source>
        <strain evidence="4">ATCC 39541 / Classical Ogawa 395 / O395</strain>
    </source>
</reference>
<dbReference type="Gene3D" id="3.40.630.10">
    <property type="entry name" value="Zn peptidases"/>
    <property type="match status" value="1"/>
</dbReference>
<protein>
    <recommendedName>
        <fullName evidence="2">Peptidase M14 domain-containing protein</fullName>
    </recommendedName>
</protein>
<name>A0A0H3AE88_VIBC3</name>
<dbReference type="PATRIC" id="fig|345073.21.peg.3686"/>
<evidence type="ECO:0000256" key="1">
    <source>
        <dbReference type="PROSITE-ProRule" id="PRU01379"/>
    </source>
</evidence>
<dbReference type="InterPro" id="IPR000834">
    <property type="entry name" value="Peptidase_M14"/>
</dbReference>
<dbReference type="PROSITE" id="PS52035">
    <property type="entry name" value="PEPTIDASE_M14"/>
    <property type="match status" value="1"/>
</dbReference>
<accession>A0A0H3AE88</accession>
<dbReference type="GO" id="GO:0006508">
    <property type="term" value="P:proteolysis"/>
    <property type="evidence" value="ECO:0007669"/>
    <property type="project" value="InterPro"/>
</dbReference>